<gene>
    <name evidence="3" type="ordered locus">PsycPRwf_1490</name>
</gene>
<feature type="transmembrane region" description="Helical" evidence="1">
    <location>
        <begin position="380"/>
        <end position="405"/>
    </location>
</feature>
<keyword evidence="1" id="KW-1133">Transmembrane helix</keyword>
<feature type="transmembrane region" description="Helical" evidence="1">
    <location>
        <begin position="168"/>
        <end position="187"/>
    </location>
</feature>
<accession>A5WFJ3</accession>
<feature type="transmembrane region" description="Helical" evidence="1">
    <location>
        <begin position="123"/>
        <end position="147"/>
    </location>
</feature>
<feature type="domain" description="Nucleoside transporter/FeoB GTPase Gate" evidence="2">
    <location>
        <begin position="125"/>
        <end position="225"/>
    </location>
</feature>
<protein>
    <submittedName>
        <fullName evidence="3">Nucleoside recognition domain protein</fullName>
    </submittedName>
</protein>
<name>A5WFJ3_PSYWF</name>
<keyword evidence="1" id="KW-0812">Transmembrane</keyword>
<evidence type="ECO:0000313" key="3">
    <source>
        <dbReference type="EMBL" id="ABQ94434.1"/>
    </source>
</evidence>
<evidence type="ECO:0000256" key="1">
    <source>
        <dbReference type="SAM" id="Phobius"/>
    </source>
</evidence>
<feature type="transmembrane region" description="Helical" evidence="1">
    <location>
        <begin position="417"/>
        <end position="438"/>
    </location>
</feature>
<dbReference type="InterPro" id="IPR011642">
    <property type="entry name" value="Gate_dom"/>
</dbReference>
<dbReference type="KEGG" id="prw:PsycPRwf_1490"/>
<organism evidence="3">
    <name type="scientific">Psychrobacter sp. (strain PRwf-1)</name>
    <dbReference type="NCBI Taxonomy" id="349106"/>
    <lineage>
        <taxon>Bacteria</taxon>
        <taxon>Pseudomonadati</taxon>
        <taxon>Pseudomonadota</taxon>
        <taxon>Gammaproteobacteria</taxon>
        <taxon>Moraxellales</taxon>
        <taxon>Moraxellaceae</taxon>
        <taxon>Psychrobacter</taxon>
    </lineage>
</organism>
<dbReference type="Pfam" id="PF07670">
    <property type="entry name" value="Gate"/>
    <property type="match status" value="1"/>
</dbReference>
<keyword evidence="1" id="KW-0472">Membrane</keyword>
<proteinExistence type="predicted"/>
<evidence type="ECO:0000259" key="2">
    <source>
        <dbReference type="Pfam" id="PF07670"/>
    </source>
</evidence>
<feature type="transmembrane region" description="Helical" evidence="1">
    <location>
        <begin position="12"/>
        <end position="32"/>
    </location>
</feature>
<reference evidence="3" key="1">
    <citation type="submission" date="2007-05" db="EMBL/GenBank/DDBJ databases">
        <title>Complete sequence of chromosome of Psychrobacter sp. PRwf-1.</title>
        <authorList>
            <consortium name="US DOE Joint Genome Institute"/>
            <person name="Copeland A."/>
            <person name="Lucas S."/>
            <person name="Lapidus A."/>
            <person name="Barry K."/>
            <person name="Detter J.C."/>
            <person name="Glavina del Rio T."/>
            <person name="Hammon N."/>
            <person name="Israni S."/>
            <person name="Dalin E."/>
            <person name="Tice H."/>
            <person name="Pitluck S."/>
            <person name="Chain P."/>
            <person name="Malfatti S."/>
            <person name="Shin M."/>
            <person name="Vergez L."/>
            <person name="Schmutz J."/>
            <person name="Larimer F."/>
            <person name="Land M."/>
            <person name="Hauser L."/>
            <person name="Kyrpides N."/>
            <person name="Kim E."/>
            <person name="Tiedje J."/>
            <person name="Richardson P."/>
        </authorList>
    </citation>
    <scope>NUCLEOTIDE SEQUENCE [LARGE SCALE GENOMIC DNA]</scope>
    <source>
        <strain evidence="3">PRwf-1</strain>
    </source>
</reference>
<dbReference type="HOGENOM" id="CLU_048533_0_0_6"/>
<dbReference type="EMBL" id="CP000713">
    <property type="protein sequence ID" value="ABQ94434.1"/>
    <property type="molecule type" value="Genomic_DNA"/>
</dbReference>
<feature type="transmembrane region" description="Helical" evidence="1">
    <location>
        <begin position="52"/>
        <end position="71"/>
    </location>
</feature>
<dbReference type="eggNOG" id="COG3314">
    <property type="taxonomic scope" value="Bacteria"/>
</dbReference>
<feature type="transmembrane region" description="Helical" evidence="1">
    <location>
        <begin position="231"/>
        <end position="251"/>
    </location>
</feature>
<feature type="transmembrane region" description="Helical" evidence="1">
    <location>
        <begin position="199"/>
        <end position="219"/>
    </location>
</feature>
<dbReference type="AlphaFoldDB" id="A5WFJ3"/>
<feature type="transmembrane region" description="Helical" evidence="1">
    <location>
        <begin position="314"/>
        <end position="343"/>
    </location>
</feature>
<sequence>MEDNQSKLSSSLSLFRFFLYSLLGIFIFFIPIKVEGSSSIPLDHMANWLSSNLPTATTIFILLLIVCGSIYPFINKSWNKSTFNIVFTMLKVLGALFAFLVYFNQGPEWFLNPHIGPYVFNYLVIPVGVMVPLGGAFLGLLTGYGLLEFMGVIAKPIMQPIWNTPGRSAVNALASFVASFAVGLLITNREYREKKFTKRQAAIIATGFSTVTVAFMVVVAKTLGLMEVWNIYFWTTLFVTFLVTAITVHIYPLRNMPEEYIDGTPKQVESNFTDGESRIRYAFNEGLKAAGSANNIFENILINLKDSLLMTMSILPTILSIGIIALVLAEYTSLFDLLAYIFYPFTYLLQLPDPMLAAKASALGITEMFLPPLLVAEADIITKFVIAVVCISSIIFFSASAPSILSTDIPIKVRDLVIIWFERTLLSLIIVTPIAFMIF</sequence>
<feature type="transmembrane region" description="Helical" evidence="1">
    <location>
        <begin position="83"/>
        <end position="103"/>
    </location>
</feature>